<name>A0A1D6ERG8_MAIZE</name>
<feature type="compositionally biased region" description="Low complexity" evidence="4">
    <location>
        <begin position="573"/>
        <end position="584"/>
    </location>
</feature>
<dbReference type="eggNOG" id="KOG0619">
    <property type="taxonomic scope" value="Eukaryota"/>
</dbReference>
<keyword evidence="5" id="KW-0732">Signal</keyword>
<dbReference type="SUPFAM" id="SSF52058">
    <property type="entry name" value="L domain-like"/>
    <property type="match status" value="1"/>
</dbReference>
<keyword evidence="2" id="KW-0433">Leucine-rich repeat</keyword>
<reference evidence="8" key="1">
    <citation type="submission" date="2015-12" db="EMBL/GenBank/DDBJ databases">
        <title>Update maize B73 reference genome by single molecule sequencing technologies.</title>
        <authorList>
            <consortium name="Maize Genome Sequencing Project"/>
            <person name="Ware D."/>
        </authorList>
    </citation>
    <scope>NUCLEOTIDE SEQUENCE [LARGE SCALE GENOMIC DNA]</scope>
    <source>
        <tissue evidence="8">Seedling</tissue>
    </source>
</reference>
<evidence type="ECO:0000256" key="2">
    <source>
        <dbReference type="ARBA" id="ARBA00022614"/>
    </source>
</evidence>
<keyword evidence="3" id="KW-0677">Repeat</keyword>
<evidence type="ECO:0000259" key="7">
    <source>
        <dbReference type="Pfam" id="PF12819"/>
    </source>
</evidence>
<feature type="domain" description="Malectin-like" evidence="7">
    <location>
        <begin position="26"/>
        <end position="350"/>
    </location>
</feature>
<dbReference type="EMBL" id="CM007648">
    <property type="protein sequence ID" value="ONM22332.1"/>
    <property type="molecule type" value="Genomic_DNA"/>
</dbReference>
<organism evidence="8">
    <name type="scientific">Zea mays</name>
    <name type="common">Maize</name>
    <dbReference type="NCBI Taxonomy" id="4577"/>
    <lineage>
        <taxon>Eukaryota</taxon>
        <taxon>Viridiplantae</taxon>
        <taxon>Streptophyta</taxon>
        <taxon>Embryophyta</taxon>
        <taxon>Tracheophyta</taxon>
        <taxon>Spermatophyta</taxon>
        <taxon>Magnoliopsida</taxon>
        <taxon>Liliopsida</taxon>
        <taxon>Poales</taxon>
        <taxon>Poaceae</taxon>
        <taxon>PACMAD clade</taxon>
        <taxon>Panicoideae</taxon>
        <taxon>Andropogonodae</taxon>
        <taxon>Andropogoneae</taxon>
        <taxon>Tripsacinae</taxon>
        <taxon>Zea</taxon>
    </lineage>
</organism>
<dbReference type="InterPro" id="IPR001611">
    <property type="entry name" value="Leu-rich_rpt"/>
</dbReference>
<feature type="domain" description="Leucine-rich repeat-containing N-terminal plant-type" evidence="6">
    <location>
        <begin position="361"/>
        <end position="398"/>
    </location>
</feature>
<dbReference type="AlphaFoldDB" id="A0A1D6ERG8"/>
<dbReference type="Pfam" id="PF00560">
    <property type="entry name" value="LRR_1"/>
    <property type="match status" value="2"/>
</dbReference>
<dbReference type="InParanoid" id="A0A1D6ERG8"/>
<dbReference type="ExpressionAtlas" id="A0A1D6ERG8">
    <property type="expression patterns" value="baseline and differential"/>
</dbReference>
<comment type="subcellular location">
    <subcellularLocation>
        <location evidence="1">Membrane</location>
        <topology evidence="1">Single-pass membrane protein</topology>
    </subcellularLocation>
</comment>
<dbReference type="Pfam" id="PF08263">
    <property type="entry name" value="LRRNT_2"/>
    <property type="match status" value="1"/>
</dbReference>
<dbReference type="SMR" id="A0A1D6ERG8"/>
<dbReference type="PANTHER" id="PTHR45631">
    <property type="entry name" value="OS07G0107800 PROTEIN-RELATED"/>
    <property type="match status" value="1"/>
</dbReference>
<sequence>MIPFSVLAGALVLLVGVADALPGYQISCGATSDKVAGNVTWVADGAFIHAGKVAELDSPGVMPMLSSLRYFPPDASSAAKYCYAVPAAMHARYLVRTTYYYGGFDGGGAPPVFDQIIDGTRWSAVDTAGGYARGLATYYEAVVEAAGKELSVCLARSAATAPGRSPFISALEVVPLEESVYSAVNFTAYALSTVARHSFGHNGSIIGYPDDRFNRYWEPYSDGGIPVVESQASVATEAFWNKPPEAVFRRGLTASRDKSLELQWPPAPLPAASYYLALYFQDNRGPSALSWRVFDVAVNGQPFFAGLNVSTAGCMVYGVDWPLSGQTRITLTPALESPVGPLINAAELMMVVPLGGRTHPRDVIGMQELARGFTNPPSDWRGDPCLPQGNSWTGVTCNQDPLARVTGLNLTNFRVGGSISNNIANLTAISSIWLVGNNLTGPIPDLNHLLHVVSLHLEDNGLTGPLPESLGNLTRLEELSVQNNSLQGTIPSSIRNRAAVDPRFRFQPVLTQDMKISTSCLVHLLNYLIVPRAHRPLCRRCISHSRLFAGDDRRLPRPNLLGFSMTTPPNPSPLLSSRPNPSLPLHRRPRFPHSPAAANTTGAASAPDWFRPRRTPDSDPSISGGRVTARDPGVRVKAKEGAEEEKDKKAKRRRWWERWSGDKESYLVDDVEPLPIPLTVPETEPMSREELDRRLSCDVEIDECKTVSYEWTGKCRSCQGTGLVSYFRKKGKETICKCVPCAGIAAE</sequence>
<dbReference type="InterPro" id="IPR032675">
    <property type="entry name" value="LRR_dom_sf"/>
</dbReference>
<dbReference type="STRING" id="4577.A0A1D6ERG8"/>
<accession>A0A1D6ERG8</accession>
<evidence type="ECO:0000256" key="5">
    <source>
        <dbReference type="SAM" id="SignalP"/>
    </source>
</evidence>
<feature type="compositionally biased region" description="Basic and acidic residues" evidence="4">
    <location>
        <begin position="628"/>
        <end position="648"/>
    </location>
</feature>
<feature type="chain" id="PRO_5010803770" evidence="5">
    <location>
        <begin position="21"/>
        <end position="747"/>
    </location>
</feature>
<evidence type="ECO:0000313" key="8">
    <source>
        <dbReference type="EMBL" id="ONM22332.1"/>
    </source>
</evidence>
<protein>
    <submittedName>
        <fullName evidence="8">Leucine-rich repeat (LRR) family protein</fullName>
    </submittedName>
</protein>
<proteinExistence type="predicted"/>
<dbReference type="GO" id="GO:0016020">
    <property type="term" value="C:membrane"/>
    <property type="evidence" value="ECO:0007669"/>
    <property type="project" value="UniProtKB-SubCell"/>
</dbReference>
<evidence type="ECO:0000256" key="3">
    <source>
        <dbReference type="ARBA" id="ARBA00022737"/>
    </source>
</evidence>
<feature type="compositionally biased region" description="Low complexity" evidence="4">
    <location>
        <begin position="594"/>
        <end position="607"/>
    </location>
</feature>
<evidence type="ECO:0000256" key="1">
    <source>
        <dbReference type="ARBA" id="ARBA00004167"/>
    </source>
</evidence>
<dbReference type="InterPro" id="IPR024788">
    <property type="entry name" value="Malectin-like_Carb-bd_dom"/>
</dbReference>
<dbReference type="PANTHER" id="PTHR45631:SF45">
    <property type="entry name" value="LEUCINE-RICH REPEAT (LRR) FAMILY PROTEIN"/>
    <property type="match status" value="1"/>
</dbReference>
<evidence type="ECO:0000259" key="6">
    <source>
        <dbReference type="Pfam" id="PF08263"/>
    </source>
</evidence>
<dbReference type="PaxDb" id="4577-GRMZM2G381059_P03"/>
<dbReference type="OMA" id="LEHRINC"/>
<feature type="signal peptide" evidence="5">
    <location>
        <begin position="1"/>
        <end position="20"/>
    </location>
</feature>
<dbReference type="Gene3D" id="3.80.10.10">
    <property type="entry name" value="Ribonuclease Inhibitor"/>
    <property type="match status" value="1"/>
</dbReference>
<dbReference type="InterPro" id="IPR013210">
    <property type="entry name" value="LRR_N_plant-typ"/>
</dbReference>
<dbReference type="Pfam" id="PF12819">
    <property type="entry name" value="Malectin_like"/>
    <property type="match status" value="1"/>
</dbReference>
<feature type="region of interest" description="Disordered" evidence="4">
    <location>
        <begin position="559"/>
        <end position="650"/>
    </location>
</feature>
<gene>
    <name evidence="8" type="ORF">ZEAMMB73_Zm00001d005894</name>
</gene>
<evidence type="ECO:0000256" key="4">
    <source>
        <dbReference type="SAM" id="MobiDB-lite"/>
    </source>
</evidence>